<protein>
    <recommendedName>
        <fullName evidence="1">F-box domain-containing protein</fullName>
    </recommendedName>
</protein>
<dbReference type="InterPro" id="IPR036322">
    <property type="entry name" value="WD40_repeat_dom_sf"/>
</dbReference>
<name>A0A5N6THZ1_ASPAV</name>
<evidence type="ECO:0000313" key="3">
    <source>
        <dbReference type="Proteomes" id="UP000325780"/>
    </source>
</evidence>
<dbReference type="Gene3D" id="1.20.1280.50">
    <property type="match status" value="1"/>
</dbReference>
<reference evidence="2 3" key="1">
    <citation type="submission" date="2019-04" db="EMBL/GenBank/DDBJ databases">
        <title>Friends and foes A comparative genomics study of 23 Aspergillus species from section Flavi.</title>
        <authorList>
            <consortium name="DOE Joint Genome Institute"/>
            <person name="Kjaerbolling I."/>
            <person name="Vesth T."/>
            <person name="Frisvad J.C."/>
            <person name="Nybo J.L."/>
            <person name="Theobald S."/>
            <person name="Kildgaard S."/>
            <person name="Isbrandt T."/>
            <person name="Kuo A."/>
            <person name="Sato A."/>
            <person name="Lyhne E.K."/>
            <person name="Kogle M.E."/>
            <person name="Wiebenga A."/>
            <person name="Kun R.S."/>
            <person name="Lubbers R.J."/>
            <person name="Makela M.R."/>
            <person name="Barry K."/>
            <person name="Chovatia M."/>
            <person name="Clum A."/>
            <person name="Daum C."/>
            <person name="Haridas S."/>
            <person name="He G."/>
            <person name="LaButti K."/>
            <person name="Lipzen A."/>
            <person name="Mondo S."/>
            <person name="Riley R."/>
            <person name="Salamov A."/>
            <person name="Simmons B.A."/>
            <person name="Magnuson J.K."/>
            <person name="Henrissat B."/>
            <person name="Mortensen U.H."/>
            <person name="Larsen T.O."/>
            <person name="Devries R.P."/>
            <person name="Grigoriev I.V."/>
            <person name="Machida M."/>
            <person name="Baker S.E."/>
            <person name="Andersen M.R."/>
        </authorList>
    </citation>
    <scope>NUCLEOTIDE SEQUENCE [LARGE SCALE GENOMIC DNA]</scope>
    <source>
        <strain evidence="2 3">IBT 18842</strain>
    </source>
</reference>
<dbReference type="InterPro" id="IPR001810">
    <property type="entry name" value="F-box_dom"/>
</dbReference>
<evidence type="ECO:0000313" key="2">
    <source>
        <dbReference type="EMBL" id="KAE8145711.1"/>
    </source>
</evidence>
<sequence length="566" mass="63307">MSKRCNDGDLLAPYIKRSRIHKAESSNCLSSLSDELLLHILSFLPISSLLLFQSVSRRFHSLAGDSELWKRKYYSQWVRPRARRLASSKHSFLPLSNVGYSPRVSKWLGHSHLTKEGKSTDWQKQYRLRYNWSKGICRATTAELPESLQPPTLVKFCARFVITVDHDHGLRVWDAGNPIVCLAKTPLIHSKARTFAVPTSLAASYRPSQDAVIISVGFKNSHFSVYSMETETPCLTLCFSHCGPAVGAITTIASSYPYIVTLSCRNVLSLYRLPTVKDIEVRGQDDLLEEASLLTSLQSNNITAPMTLSVRNAGSDIISSIVYSFYHMGCGWSIGIQEVHFNERNQQISSRSTTTADCQFGVVSSRPFNQTTTRQQSSLNDYLHRREPSILHREPPTSVSYSHPYLLSSHTDNTLTMHLVVSTASSLYIKGGQRLWGHTSSVSAVQVSDRGKAVSVSSGGGGGDDDDDDVRIWELENLISSFGTQKTFGEKGVQIIPDSKQGLKHEDMDVLSGVPRREPTKDRSSSRNKAYGLARKHNLIGFNDERVLFLRETDMGKQLLKFYDFT</sequence>
<dbReference type="PROSITE" id="PS50181">
    <property type="entry name" value="FBOX"/>
    <property type="match status" value="1"/>
</dbReference>
<dbReference type="Gene3D" id="2.130.10.10">
    <property type="entry name" value="YVTN repeat-like/Quinoprotein amine dehydrogenase"/>
    <property type="match status" value="1"/>
</dbReference>
<dbReference type="OrthoDB" id="3219396at2759"/>
<accession>A0A5N6THZ1</accession>
<organism evidence="2 3">
    <name type="scientific">Aspergillus avenaceus</name>
    <dbReference type="NCBI Taxonomy" id="36643"/>
    <lineage>
        <taxon>Eukaryota</taxon>
        <taxon>Fungi</taxon>
        <taxon>Dikarya</taxon>
        <taxon>Ascomycota</taxon>
        <taxon>Pezizomycotina</taxon>
        <taxon>Eurotiomycetes</taxon>
        <taxon>Eurotiomycetidae</taxon>
        <taxon>Eurotiales</taxon>
        <taxon>Aspergillaceae</taxon>
        <taxon>Aspergillus</taxon>
        <taxon>Aspergillus subgen. Circumdati</taxon>
    </lineage>
</organism>
<dbReference type="Pfam" id="PF25499">
    <property type="entry name" value="Beta-prop_pof12"/>
    <property type="match status" value="1"/>
</dbReference>
<dbReference type="Pfam" id="PF12937">
    <property type="entry name" value="F-box-like"/>
    <property type="match status" value="1"/>
</dbReference>
<dbReference type="InterPro" id="IPR015943">
    <property type="entry name" value="WD40/YVTN_repeat-like_dom_sf"/>
</dbReference>
<evidence type="ECO:0000259" key="1">
    <source>
        <dbReference type="PROSITE" id="PS50181"/>
    </source>
</evidence>
<dbReference type="InterPro" id="IPR036047">
    <property type="entry name" value="F-box-like_dom_sf"/>
</dbReference>
<keyword evidence="3" id="KW-1185">Reference proteome</keyword>
<dbReference type="EMBL" id="ML742319">
    <property type="protein sequence ID" value="KAE8145711.1"/>
    <property type="molecule type" value="Genomic_DNA"/>
</dbReference>
<feature type="domain" description="F-box" evidence="1">
    <location>
        <begin position="26"/>
        <end position="72"/>
    </location>
</feature>
<dbReference type="Proteomes" id="UP000325780">
    <property type="component" value="Unassembled WGS sequence"/>
</dbReference>
<proteinExistence type="predicted"/>
<dbReference type="SMART" id="SM00256">
    <property type="entry name" value="FBOX"/>
    <property type="match status" value="1"/>
</dbReference>
<dbReference type="AlphaFoldDB" id="A0A5N6THZ1"/>
<gene>
    <name evidence="2" type="ORF">BDV25DRAFT_164023</name>
</gene>
<dbReference type="SUPFAM" id="SSF50978">
    <property type="entry name" value="WD40 repeat-like"/>
    <property type="match status" value="1"/>
</dbReference>
<dbReference type="SUPFAM" id="SSF81383">
    <property type="entry name" value="F-box domain"/>
    <property type="match status" value="1"/>
</dbReference>